<proteinExistence type="inferred from homology"/>
<evidence type="ECO:0000256" key="7">
    <source>
        <dbReference type="ARBA" id="ARBA00023239"/>
    </source>
</evidence>
<keyword evidence="3" id="KW-0227">DNA damage</keyword>
<dbReference type="GO" id="GO:0016829">
    <property type="term" value="F:lyase activity"/>
    <property type="evidence" value="ECO:0007669"/>
    <property type="project" value="UniProtKB-KW"/>
</dbReference>
<name>A0A4U8Z7J2_METTU</name>
<dbReference type="AlphaFoldDB" id="A0A4U8Z7J2"/>
<comment type="similarity">
    <text evidence="1 8">Belongs to the SOS response-associated peptidase family.</text>
</comment>
<evidence type="ECO:0000256" key="9">
    <source>
        <dbReference type="SAM" id="MobiDB-lite"/>
    </source>
</evidence>
<dbReference type="Proteomes" id="UP000294360">
    <property type="component" value="Plasmid 3"/>
</dbReference>
<reference evidence="10 11" key="1">
    <citation type="submission" date="2019-03" db="EMBL/GenBank/DDBJ databases">
        <authorList>
            <person name="Kox A.R. M."/>
        </authorList>
    </citation>
    <scope>NUCLEOTIDE SEQUENCE [LARGE SCALE GENOMIC DNA]</scope>
    <source>
        <strain evidence="10">MTUNDRAET4 annotated genome</strain>
        <plasmid evidence="11">3</plasmid>
    </source>
</reference>
<keyword evidence="7" id="KW-0456">Lyase</keyword>
<dbReference type="GO" id="GO:0006508">
    <property type="term" value="P:proteolysis"/>
    <property type="evidence" value="ECO:0007669"/>
    <property type="project" value="UniProtKB-KW"/>
</dbReference>
<dbReference type="PANTHER" id="PTHR13604">
    <property type="entry name" value="DC12-RELATED"/>
    <property type="match status" value="1"/>
</dbReference>
<feature type="region of interest" description="Disordered" evidence="9">
    <location>
        <begin position="209"/>
        <end position="228"/>
    </location>
</feature>
<evidence type="ECO:0000313" key="10">
    <source>
        <dbReference type="EMBL" id="VFU17458.1"/>
    </source>
</evidence>
<evidence type="ECO:0000313" key="11">
    <source>
        <dbReference type="Proteomes" id="UP000294360"/>
    </source>
</evidence>
<keyword evidence="6" id="KW-0238">DNA-binding</keyword>
<accession>A0A4U8Z7J2</accession>
<dbReference type="KEGG" id="mtun:MTUNDRAET4_0043.2"/>
<keyword evidence="10" id="KW-0614">Plasmid</keyword>
<gene>
    <name evidence="10" type="ORF">MTUNDRAET4_0043</name>
</gene>
<dbReference type="EMBL" id="LR536452">
    <property type="protein sequence ID" value="VFU17458.1"/>
    <property type="molecule type" value="Genomic_DNA"/>
</dbReference>
<dbReference type="GO" id="GO:0003697">
    <property type="term" value="F:single-stranded DNA binding"/>
    <property type="evidence" value="ECO:0007669"/>
    <property type="project" value="InterPro"/>
</dbReference>
<dbReference type="GO" id="GO:0106300">
    <property type="term" value="P:protein-DNA covalent cross-linking repair"/>
    <property type="evidence" value="ECO:0007669"/>
    <property type="project" value="InterPro"/>
</dbReference>
<evidence type="ECO:0000256" key="8">
    <source>
        <dbReference type="RuleBase" id="RU364100"/>
    </source>
</evidence>
<keyword evidence="2 8" id="KW-0645">Protease</keyword>
<dbReference type="PANTHER" id="PTHR13604:SF0">
    <property type="entry name" value="ABASIC SITE PROCESSING PROTEIN HMCES"/>
    <property type="match status" value="1"/>
</dbReference>
<dbReference type="OrthoDB" id="9782620at2"/>
<protein>
    <recommendedName>
        <fullName evidence="8">Abasic site processing protein</fullName>
        <ecNumber evidence="8">3.4.-.-</ecNumber>
    </recommendedName>
</protein>
<evidence type="ECO:0000256" key="1">
    <source>
        <dbReference type="ARBA" id="ARBA00008136"/>
    </source>
</evidence>
<dbReference type="Pfam" id="PF02586">
    <property type="entry name" value="SRAP"/>
    <property type="match status" value="1"/>
</dbReference>
<organism evidence="10 11">
    <name type="scientific">Methylocella tundrae</name>
    <dbReference type="NCBI Taxonomy" id="227605"/>
    <lineage>
        <taxon>Bacteria</taxon>
        <taxon>Pseudomonadati</taxon>
        <taxon>Pseudomonadota</taxon>
        <taxon>Alphaproteobacteria</taxon>
        <taxon>Hyphomicrobiales</taxon>
        <taxon>Beijerinckiaceae</taxon>
        <taxon>Methylocella</taxon>
    </lineage>
</organism>
<sequence length="228" mass="25450">MCGRFTQFYTWAEIRAAMDLTGVPRNLRPRYNIAPTTTVDVVRVGPAGRELVPMRWGLVPSWWRKSLAELPSTFNARAETVAERPMFRSAFKRSRCIVGSSGYFEWATIEGEKQPYFISAADGAILGIAGLWDQWKNVETGEMVLSCTLIVTEANETTRGIHDRMPVLLDPGDYTAWLKGDSGAELLRAAPNDLLQIWPVSKKVNYSGRGDDDPSLIEPIDQETAAPR</sequence>
<dbReference type="InterPro" id="IPR003738">
    <property type="entry name" value="SRAP"/>
</dbReference>
<dbReference type="GO" id="GO:0008233">
    <property type="term" value="F:peptidase activity"/>
    <property type="evidence" value="ECO:0007669"/>
    <property type="project" value="UniProtKB-KW"/>
</dbReference>
<dbReference type="EC" id="3.4.-.-" evidence="8"/>
<evidence type="ECO:0000256" key="2">
    <source>
        <dbReference type="ARBA" id="ARBA00022670"/>
    </source>
</evidence>
<evidence type="ECO:0000256" key="5">
    <source>
        <dbReference type="ARBA" id="ARBA00023124"/>
    </source>
</evidence>
<keyword evidence="5" id="KW-0190">Covalent protein-DNA linkage</keyword>
<evidence type="ECO:0000256" key="3">
    <source>
        <dbReference type="ARBA" id="ARBA00022763"/>
    </source>
</evidence>
<dbReference type="RefSeq" id="WP_134493274.1">
    <property type="nucleotide sequence ID" value="NZ_CP139087.1"/>
</dbReference>
<keyword evidence="4 8" id="KW-0378">Hydrolase</keyword>
<evidence type="ECO:0000256" key="6">
    <source>
        <dbReference type="ARBA" id="ARBA00023125"/>
    </source>
</evidence>
<dbReference type="Gene3D" id="3.90.1680.10">
    <property type="entry name" value="SOS response associated peptidase-like"/>
    <property type="match status" value="1"/>
</dbReference>
<geneLocation type="plasmid" evidence="10 11">
    <name>3</name>
</geneLocation>
<evidence type="ECO:0000256" key="4">
    <source>
        <dbReference type="ARBA" id="ARBA00022801"/>
    </source>
</evidence>
<dbReference type="InterPro" id="IPR036590">
    <property type="entry name" value="SRAP-like"/>
</dbReference>
<dbReference type="SUPFAM" id="SSF143081">
    <property type="entry name" value="BB1717-like"/>
    <property type="match status" value="1"/>
</dbReference>